<dbReference type="PANTHER" id="PTHR30441:SF8">
    <property type="entry name" value="DUF748 DOMAIN-CONTAINING PROTEIN"/>
    <property type="match status" value="1"/>
</dbReference>
<dbReference type="GO" id="GO:0005886">
    <property type="term" value="C:plasma membrane"/>
    <property type="evidence" value="ECO:0007669"/>
    <property type="project" value="TreeGrafter"/>
</dbReference>
<comment type="caution">
    <text evidence="2">The sequence shown here is derived from an EMBL/GenBank/DDBJ whole genome shotgun (WGS) entry which is preliminary data.</text>
</comment>
<sequence length="890" mass="96722">MVKKVLKWTGIFLLVVIIALAAAPFLFKDKIKAMVVKTINENIDANVAFEDVSLSLFKNFPKANVTIEKLSIINKAPFAGDTLVYMGEMSIKMSVKELFNDEGEPMNIESIHTKDGVVNILFNKDGIGNFDIALKNKEEKPGEAKESKPFALNMQNYKVENLRFRYADERSKINMVIDSLNHEGKGNMAANKLDLDTKTTAKLTLTMDKTNYMRNVALSLDAVLGLDLDKSIYTFKNNKALINQLPLEFDGSIALLEAGQQFDLTFKTPTSSFKNFLGLVPEAYSGSLSSVKTEGDFTINGKVNGLVSDTTVPKFNIAIASNNASFKYPDLPKSVQNIVIDTKIINETGLLNDTYVNLDKLSFRIDQDVFEAKANIRNIVENALVDAKLKGTINLSNVYKAYPVKSDIPLSGILKADVETKFDMKSVELSQYEKIQNNGVISLSGFTYAGEGLAKPIKINQASVQFNPSRITLNKFDAVTGGSDIALTGTLDNFYGFIFRNQTLKGNFNLSSNKLLVADFMAPPAPAAAKTAEKEGETKPAPKKSTASEAVKIPAFLDCTITAKANTVVYDNLNLKDVSGKMIIKDEAVTLQGVKTSIFGGTIGMNGNVSTKGAVPKFNVDLSLANVDITQSFTQLEMLKSIAPIAGIITGKLNSTIKVGGNLDAKEMTPDLNSLSGDLLGQLAQTVINPENSKVLSALTSNIKFLDPKKIDLNKKVNLSFENGKVIIKPIDLKYQDIGIVLSGTHGFDQTMAYNVAFDVPAKYLGSDVTKLMSSLKGVDPSKISVPVNAVLTGNFKNPKVSTDLGKSVTNLTTQLVNQQKDMYINEAKNKGADAINKLLGGKGNATATDTTKTNVPKTNAEVKKQAEDKVKEGAGKLINNLFKKKEKKE</sequence>
<dbReference type="OrthoDB" id="596403at2"/>
<dbReference type="Proteomes" id="UP000287527">
    <property type="component" value="Unassembled WGS sequence"/>
</dbReference>
<reference evidence="2 3" key="1">
    <citation type="submission" date="2019-01" db="EMBL/GenBank/DDBJ databases">
        <title>Flavobacterium sp. nov.,isolated from freshwater.</title>
        <authorList>
            <person name="Zhang R."/>
            <person name="Du Z.-J."/>
        </authorList>
    </citation>
    <scope>NUCLEOTIDE SEQUENCE [LARGE SCALE GENOMIC DNA]</scope>
    <source>
        <strain evidence="2 3">1E403</strain>
    </source>
</reference>
<keyword evidence="1" id="KW-0472">Membrane</keyword>
<dbReference type="EMBL" id="SBII01000012">
    <property type="protein sequence ID" value="RWW92364.1"/>
    <property type="molecule type" value="Genomic_DNA"/>
</dbReference>
<accession>A0A444GN41</accession>
<evidence type="ECO:0000313" key="3">
    <source>
        <dbReference type="Proteomes" id="UP000287527"/>
    </source>
</evidence>
<keyword evidence="1" id="KW-1133">Transmembrane helix</keyword>
<name>A0A444GN41_9FLAO</name>
<dbReference type="PANTHER" id="PTHR30441">
    <property type="entry name" value="DUF748 DOMAIN-CONTAINING PROTEIN"/>
    <property type="match status" value="1"/>
</dbReference>
<feature type="transmembrane region" description="Helical" evidence="1">
    <location>
        <begin position="6"/>
        <end position="27"/>
    </location>
</feature>
<dbReference type="AlphaFoldDB" id="A0A444GN41"/>
<dbReference type="InterPro" id="IPR052894">
    <property type="entry name" value="AsmA-related"/>
</dbReference>
<protein>
    <submittedName>
        <fullName evidence="2">AsmA family protein</fullName>
    </submittedName>
</protein>
<evidence type="ECO:0000256" key="1">
    <source>
        <dbReference type="SAM" id="Phobius"/>
    </source>
</evidence>
<dbReference type="GO" id="GO:0090313">
    <property type="term" value="P:regulation of protein targeting to membrane"/>
    <property type="evidence" value="ECO:0007669"/>
    <property type="project" value="TreeGrafter"/>
</dbReference>
<dbReference type="RefSeq" id="WP_128390945.1">
    <property type="nucleotide sequence ID" value="NZ_SBII01000012.1"/>
</dbReference>
<keyword evidence="1" id="KW-0812">Transmembrane</keyword>
<evidence type="ECO:0000313" key="2">
    <source>
        <dbReference type="EMBL" id="RWW92364.1"/>
    </source>
</evidence>
<proteinExistence type="predicted"/>
<keyword evidence="3" id="KW-1185">Reference proteome</keyword>
<organism evidence="2 3">
    <name type="scientific">Flavobacterium cerinum</name>
    <dbReference type="NCBI Taxonomy" id="2502784"/>
    <lineage>
        <taxon>Bacteria</taxon>
        <taxon>Pseudomonadati</taxon>
        <taxon>Bacteroidota</taxon>
        <taxon>Flavobacteriia</taxon>
        <taxon>Flavobacteriales</taxon>
        <taxon>Flavobacteriaceae</taxon>
        <taxon>Flavobacterium</taxon>
    </lineage>
</organism>
<gene>
    <name evidence="2" type="ORF">EPI11_15770</name>
</gene>